<dbReference type="Gene3D" id="2.170.130.10">
    <property type="entry name" value="TonB-dependent receptor, plug domain"/>
    <property type="match status" value="1"/>
</dbReference>
<evidence type="ECO:0000256" key="5">
    <source>
        <dbReference type="ARBA" id="ARBA00023077"/>
    </source>
</evidence>
<keyword evidence="5 9" id="KW-0798">TonB box</keyword>
<feature type="region of interest" description="Disordered" evidence="10">
    <location>
        <begin position="967"/>
        <end position="995"/>
    </location>
</feature>
<gene>
    <name evidence="13" type="ORF">K4G66_06215</name>
</gene>
<reference evidence="13" key="1">
    <citation type="journal article" date="2023" name="Comput. Struct. Biotechnol. J.">
        <title>Discovery of a novel marine Bacteroidetes with a rich repertoire of carbohydrate-active enzymes.</title>
        <authorList>
            <person name="Chen B."/>
            <person name="Liu G."/>
            <person name="Chen Q."/>
            <person name="Wang H."/>
            <person name="Liu L."/>
            <person name="Tang K."/>
        </authorList>
    </citation>
    <scope>NUCLEOTIDE SEQUENCE</scope>
    <source>
        <strain evidence="13">TK19036</strain>
    </source>
</reference>
<evidence type="ECO:0000256" key="10">
    <source>
        <dbReference type="SAM" id="MobiDB-lite"/>
    </source>
</evidence>
<protein>
    <submittedName>
        <fullName evidence="13">SusC/RagA family TonB-linked outer membrane protein</fullName>
    </submittedName>
</protein>
<dbReference type="InterPro" id="IPR036942">
    <property type="entry name" value="Beta-barrel_TonB_sf"/>
</dbReference>
<dbReference type="EMBL" id="CP120682">
    <property type="protein sequence ID" value="WKN38295.1"/>
    <property type="molecule type" value="Genomic_DNA"/>
</dbReference>
<evidence type="ECO:0000256" key="8">
    <source>
        <dbReference type="PROSITE-ProRule" id="PRU01360"/>
    </source>
</evidence>
<dbReference type="InterPro" id="IPR039426">
    <property type="entry name" value="TonB-dep_rcpt-like"/>
</dbReference>
<evidence type="ECO:0000256" key="9">
    <source>
        <dbReference type="RuleBase" id="RU003357"/>
    </source>
</evidence>
<dbReference type="Gene3D" id="2.60.40.1120">
    <property type="entry name" value="Carboxypeptidase-like, regulatory domain"/>
    <property type="match status" value="1"/>
</dbReference>
<dbReference type="InterPro" id="IPR037066">
    <property type="entry name" value="Plug_dom_sf"/>
</dbReference>
<dbReference type="InterPro" id="IPR008969">
    <property type="entry name" value="CarboxyPept-like_regulatory"/>
</dbReference>
<feature type="domain" description="TonB-dependent receptor plug" evidence="12">
    <location>
        <begin position="133"/>
        <end position="256"/>
    </location>
</feature>
<sequence length="1114" mass="120792">MRYNSTQTTSSGNPLSLVKGIGCFLLAIILSTPVWAQDSTISGKVTAEEDGTALPGVNVIVKGTSQGTVTDIEGNYQISVPETAEILTFTFIGLEAKEVEINGQSVIDVTLSSDVKQLSEVVVTAIGIEREKKALGYAVSEVEGEVLQQRSEPDPVRALSGKVPGVNISGSGGGVGSATNITIRGNSSLLNNNQPLFVVDGVPFDNSVDRTGNDFQQGNPMSNRAFDLDPNTIESITVLKGASAAALYGSRAANGVIVITTKAGKTGSKKGLEVSYNGSFSLEEVAMTPDYQGVFAQGATYGSNNFVYNGGFFGTWGPPYYEINRQIQDGEITVPHPLKNKFGDPTTSSYAGDQYPEILENLTEVVPHTDNWKNFWDVGSLMEHSLQINSGGEKVSLTAGLSRTDNKGIIPFSELDRTSINFGGTTTLDNGLFVNGSVNYVRTNQRTAQQGAELIAGNSAGSSLIGMLYLLSPTYDLTNYPYVNRRTGGSIYYRNGYDNPYWVSEFAPITSSVDRSFGKAQVGYDLFDWMTVSYQIGFNAYTDRRSSLVPPGGENVPPGQYIIDDIYRREFDGVFLISIDKSLSADFNLQAQFGHNANERVFEQTTVLGNGIIDASITNIVNTSSQVMQRDIVSRRRFQGAFGNVSISYQDYLFLNVAARNDWSSTLPDGENSYFYPSVSLSGVVSEAIELPEVVSFAKIRGGIATVGNEASPYLTQTPFILNDTDVTTEYADLQFPFTNPDGTYNIANAKSTLGSPVLKPEFTTEYEIGAELAFLNSRIGLDVTYYNRQSTDQIAQIDVAPSTGYRSKVTNIGRVDNFGWEIGLDLTPVQLPNGLTWNIYAAFTRNRNVVKELGDLDQVILGGFSNLAIVHRPGQPFGQILGTDVLRWSAENGLGDPNGEVLVNAASGKPLTNPELQVIGDPNPDYLLGVTSTLGWKGIEFMFLIDYQHGGDMYSYSADQMQSRGALGNQTDRTPRLGPGIIGTTEGPTLDEDGNTIPNNVMIPANDWYFFDGWAAGGADWVSVYDRTTIRLREVSLSYRFPQGFLEKTPFGTARVSFSGRNLWYKAPNFPEALDFDPEVSGLGGGAAGTAQGFDFMGIPTTRRYGVNLSFTF</sequence>
<dbReference type="NCBIfam" id="TIGR04057">
    <property type="entry name" value="SusC_RagA_signa"/>
    <property type="match status" value="1"/>
</dbReference>
<evidence type="ECO:0000256" key="6">
    <source>
        <dbReference type="ARBA" id="ARBA00023136"/>
    </source>
</evidence>
<evidence type="ECO:0000256" key="3">
    <source>
        <dbReference type="ARBA" id="ARBA00022452"/>
    </source>
</evidence>
<evidence type="ECO:0000259" key="12">
    <source>
        <dbReference type="Pfam" id="PF07715"/>
    </source>
</evidence>
<keyword evidence="7 8" id="KW-0998">Cell outer membrane</keyword>
<evidence type="ECO:0000313" key="13">
    <source>
        <dbReference type="EMBL" id="WKN38295.1"/>
    </source>
</evidence>
<feature type="compositionally biased region" description="Low complexity" evidence="10">
    <location>
        <begin position="979"/>
        <end position="989"/>
    </location>
</feature>
<comment type="similarity">
    <text evidence="8 9">Belongs to the TonB-dependent receptor family.</text>
</comment>
<dbReference type="InterPro" id="IPR023996">
    <property type="entry name" value="TonB-dep_OMP_SusC/RagA"/>
</dbReference>
<dbReference type="InterPro" id="IPR000531">
    <property type="entry name" value="Beta-barrel_TonB"/>
</dbReference>
<evidence type="ECO:0000259" key="11">
    <source>
        <dbReference type="Pfam" id="PF00593"/>
    </source>
</evidence>
<dbReference type="InterPro" id="IPR023997">
    <property type="entry name" value="TonB-dep_OMP_SusC/RagA_CS"/>
</dbReference>
<dbReference type="Pfam" id="PF07715">
    <property type="entry name" value="Plug"/>
    <property type="match status" value="1"/>
</dbReference>
<organism evidence="13">
    <name type="scientific">Roseihalotalea indica</name>
    <dbReference type="NCBI Taxonomy" id="2867963"/>
    <lineage>
        <taxon>Bacteria</taxon>
        <taxon>Pseudomonadati</taxon>
        <taxon>Bacteroidota</taxon>
        <taxon>Cytophagia</taxon>
        <taxon>Cytophagales</taxon>
        <taxon>Catalimonadaceae</taxon>
        <taxon>Roseihalotalea</taxon>
    </lineage>
</organism>
<dbReference type="Pfam" id="PF13715">
    <property type="entry name" value="CarbopepD_reg_2"/>
    <property type="match status" value="1"/>
</dbReference>
<comment type="subcellular location">
    <subcellularLocation>
        <location evidence="1 8">Cell outer membrane</location>
        <topology evidence="1 8">Multi-pass membrane protein</topology>
    </subcellularLocation>
</comment>
<evidence type="ECO:0000256" key="1">
    <source>
        <dbReference type="ARBA" id="ARBA00004571"/>
    </source>
</evidence>
<evidence type="ECO:0000256" key="4">
    <source>
        <dbReference type="ARBA" id="ARBA00022692"/>
    </source>
</evidence>
<accession>A0AA49GSY4</accession>
<dbReference type="PROSITE" id="PS52016">
    <property type="entry name" value="TONB_DEPENDENT_REC_3"/>
    <property type="match status" value="1"/>
</dbReference>
<name>A0AA49GSY4_9BACT</name>
<keyword evidence="4 8" id="KW-0812">Transmembrane</keyword>
<proteinExistence type="inferred from homology"/>
<dbReference type="Gene3D" id="2.40.170.20">
    <property type="entry name" value="TonB-dependent receptor, beta-barrel domain"/>
    <property type="match status" value="1"/>
</dbReference>
<dbReference type="AlphaFoldDB" id="A0AA49GSY4"/>
<reference evidence="13" key="2">
    <citation type="journal article" date="2024" name="Antonie Van Leeuwenhoek">
        <title>Roseihalotalea indica gen. nov., sp. nov., a halophilic Bacteroidetes from mesopelagic Southwest Indian Ocean with higher carbohydrate metabolic potential.</title>
        <authorList>
            <person name="Chen B."/>
            <person name="Zhang M."/>
            <person name="Lin D."/>
            <person name="Ye J."/>
            <person name="Tang K."/>
        </authorList>
    </citation>
    <scope>NUCLEOTIDE SEQUENCE</scope>
    <source>
        <strain evidence="13">TK19036</strain>
    </source>
</reference>
<keyword evidence="2 8" id="KW-0813">Transport</keyword>
<dbReference type="SUPFAM" id="SSF49464">
    <property type="entry name" value="Carboxypeptidase regulatory domain-like"/>
    <property type="match status" value="1"/>
</dbReference>
<keyword evidence="3 8" id="KW-1134">Transmembrane beta strand</keyword>
<feature type="domain" description="TonB-dependent receptor-like beta-barrel" evidence="11">
    <location>
        <begin position="474"/>
        <end position="849"/>
    </location>
</feature>
<evidence type="ECO:0000256" key="2">
    <source>
        <dbReference type="ARBA" id="ARBA00022448"/>
    </source>
</evidence>
<evidence type="ECO:0000256" key="7">
    <source>
        <dbReference type="ARBA" id="ARBA00023237"/>
    </source>
</evidence>
<dbReference type="SUPFAM" id="SSF56935">
    <property type="entry name" value="Porins"/>
    <property type="match status" value="1"/>
</dbReference>
<dbReference type="GO" id="GO:0009279">
    <property type="term" value="C:cell outer membrane"/>
    <property type="evidence" value="ECO:0007669"/>
    <property type="project" value="UniProtKB-SubCell"/>
</dbReference>
<dbReference type="InterPro" id="IPR012910">
    <property type="entry name" value="Plug_dom"/>
</dbReference>
<dbReference type="Pfam" id="PF00593">
    <property type="entry name" value="TonB_dep_Rec_b-barrel"/>
    <property type="match status" value="1"/>
</dbReference>
<keyword evidence="6 8" id="KW-0472">Membrane</keyword>
<dbReference type="NCBIfam" id="TIGR04056">
    <property type="entry name" value="OMP_RagA_SusC"/>
    <property type="match status" value="1"/>
</dbReference>